<evidence type="ECO:0000313" key="2">
    <source>
        <dbReference type="EMBL" id="GIJ08269.1"/>
    </source>
</evidence>
<feature type="compositionally biased region" description="Low complexity" evidence="1">
    <location>
        <begin position="42"/>
        <end position="59"/>
    </location>
</feature>
<dbReference type="Proteomes" id="UP000647017">
    <property type="component" value="Unassembled WGS sequence"/>
</dbReference>
<dbReference type="EMBL" id="BOOZ01000006">
    <property type="protein sequence ID" value="GIJ08269.1"/>
    <property type="molecule type" value="Genomic_DNA"/>
</dbReference>
<gene>
    <name evidence="2" type="ORF">Van01_14830</name>
</gene>
<name>A0ABQ4HRL0_9ACTN</name>
<evidence type="ECO:0000256" key="1">
    <source>
        <dbReference type="SAM" id="MobiDB-lite"/>
    </source>
</evidence>
<dbReference type="InterPro" id="IPR021368">
    <property type="entry name" value="T7SS_EccE"/>
</dbReference>
<evidence type="ECO:0000313" key="3">
    <source>
        <dbReference type="Proteomes" id="UP000647017"/>
    </source>
</evidence>
<keyword evidence="3" id="KW-1185">Reference proteome</keyword>
<dbReference type="RefSeq" id="WP_204002565.1">
    <property type="nucleotide sequence ID" value="NZ_BOOZ01000006.1"/>
</dbReference>
<sequence length="629" mass="65956">MGGGRVAKGDRFGEGAVATTFTPPHPAATDDPRPGDPSPGAGRRITPTGSRRGPGRWPSGLRAGQIVTTQVAAAGLIAVPGRGPLTTVTAALVVAGLLAVTWFRVRHRWLHEWLVTGIGYLARRRATRRRSGSTELLGLVAPHAVVRSVEWGGGAASVVDDPDGLVALLEIGDPADLLGDGGRSLPSPASLLPAETDQTPPVHVQLLLTGTPAPAVGAGGGAAAVSYRQLADGRLAGWERAVLTVRVTRAWGWPEEALRHALAGTVRRIVRRLRPLTVRQVGEQSIRRLLAEFAHHDGHPVRESWQAVRCGGLLQTSFRLRRWPDGDAVTTLLPRLWAVPASAITVSLHTGTQRPAITGLIVRLAAATPAQLSDAARQLRRTVATDGTTVERLDGGQWSGLAGTLPLAVPGAAPPTAGNPPLELPYGAAGLKLGANRHGHAVTVRLFRPESTRLILVGGVPVAQLVAVRAMALGARVIVQTGRPYVWERFVRGVGGPDGPVPLIPPDRPVPGEPGTPLKPVLVVLDAPPLAGPRPGTTWQTTLLVRDVLTSADADALSRADLAVLRPLSQAEATVAGYALGLGDAAELLTRIRHDMVAVVNRRALRWALLACTPIESQLIGTAALRRAG</sequence>
<organism evidence="2 3">
    <name type="scientific">Micromonospora andamanensis</name>
    <dbReference type="NCBI Taxonomy" id="1287068"/>
    <lineage>
        <taxon>Bacteria</taxon>
        <taxon>Bacillati</taxon>
        <taxon>Actinomycetota</taxon>
        <taxon>Actinomycetes</taxon>
        <taxon>Micromonosporales</taxon>
        <taxon>Micromonosporaceae</taxon>
        <taxon>Micromonospora</taxon>
    </lineage>
</organism>
<feature type="region of interest" description="Disordered" evidence="1">
    <location>
        <begin position="1"/>
        <end position="59"/>
    </location>
</feature>
<protein>
    <recommendedName>
        <fullName evidence="4">Type VII secretion protein EccE</fullName>
    </recommendedName>
</protein>
<comment type="caution">
    <text evidence="2">The sequence shown here is derived from an EMBL/GenBank/DDBJ whole genome shotgun (WGS) entry which is preliminary data.</text>
</comment>
<dbReference type="NCBIfam" id="TIGR03923">
    <property type="entry name" value="T7SS_EccE"/>
    <property type="match status" value="1"/>
</dbReference>
<proteinExistence type="predicted"/>
<evidence type="ECO:0008006" key="4">
    <source>
        <dbReference type="Google" id="ProtNLM"/>
    </source>
</evidence>
<accession>A0ABQ4HRL0</accession>
<reference evidence="2 3" key="1">
    <citation type="submission" date="2021-01" db="EMBL/GenBank/DDBJ databases">
        <title>Whole genome shotgun sequence of Verrucosispora andamanensis NBRC 109075.</title>
        <authorList>
            <person name="Komaki H."/>
            <person name="Tamura T."/>
        </authorList>
    </citation>
    <scope>NUCLEOTIDE SEQUENCE [LARGE SCALE GENOMIC DNA]</scope>
    <source>
        <strain evidence="2 3">NBRC 109075</strain>
    </source>
</reference>